<proteinExistence type="predicted"/>
<feature type="transmembrane region" description="Helical" evidence="2">
    <location>
        <begin position="98"/>
        <end position="122"/>
    </location>
</feature>
<name>A0ABV8FT55_9ACTN</name>
<dbReference type="RefSeq" id="WP_378537617.1">
    <property type="nucleotide sequence ID" value="NZ_JBHSBH010000015.1"/>
</dbReference>
<gene>
    <name evidence="3" type="ORF">ACFOVU_25415</name>
</gene>
<evidence type="ECO:0000313" key="4">
    <source>
        <dbReference type="Proteomes" id="UP001595847"/>
    </source>
</evidence>
<evidence type="ECO:0000256" key="2">
    <source>
        <dbReference type="SAM" id="Phobius"/>
    </source>
</evidence>
<protein>
    <recommendedName>
        <fullName evidence="5">RDD family protein</fullName>
    </recommendedName>
</protein>
<evidence type="ECO:0000256" key="1">
    <source>
        <dbReference type="SAM" id="MobiDB-lite"/>
    </source>
</evidence>
<accession>A0ABV8FT55</accession>
<feature type="region of interest" description="Disordered" evidence="1">
    <location>
        <begin position="1"/>
        <end position="36"/>
    </location>
</feature>
<dbReference type="EMBL" id="JBHSBH010000015">
    <property type="protein sequence ID" value="MFC3999277.1"/>
    <property type="molecule type" value="Genomic_DNA"/>
</dbReference>
<keyword evidence="2" id="KW-1133">Transmembrane helix</keyword>
<comment type="caution">
    <text evidence="3">The sequence shown here is derived from an EMBL/GenBank/DDBJ whole genome shotgun (WGS) entry which is preliminary data.</text>
</comment>
<evidence type="ECO:0008006" key="5">
    <source>
        <dbReference type="Google" id="ProtNLM"/>
    </source>
</evidence>
<keyword evidence="2" id="KW-0472">Membrane</keyword>
<reference evidence="4" key="1">
    <citation type="journal article" date="2019" name="Int. J. Syst. Evol. Microbiol.">
        <title>The Global Catalogue of Microorganisms (GCM) 10K type strain sequencing project: providing services to taxonomists for standard genome sequencing and annotation.</title>
        <authorList>
            <consortium name="The Broad Institute Genomics Platform"/>
            <consortium name="The Broad Institute Genome Sequencing Center for Infectious Disease"/>
            <person name="Wu L."/>
            <person name="Ma J."/>
        </authorList>
    </citation>
    <scope>NUCLEOTIDE SEQUENCE [LARGE SCALE GENOMIC DNA]</scope>
    <source>
        <strain evidence="4">TBRC 1826</strain>
    </source>
</reference>
<keyword evidence="4" id="KW-1185">Reference proteome</keyword>
<sequence>MTHYPQQPGPGEEYPQAPGTDPYAQPAAPGYGELAPYGQTPQTGGWQAMPAPAGGHPPLATIGDITITQTEVITPAGRFPIKGSTWTVTDMTTVSDGIPAYAIVIAILFFWFCLLGLLFLLIRERKVSGHVQVTVQGNGVFHSTMIPAHGPGTGHQVMQQVNYARSLAAM</sequence>
<organism evidence="3 4">
    <name type="scientific">Nocardiopsis sediminis</name>
    <dbReference type="NCBI Taxonomy" id="1778267"/>
    <lineage>
        <taxon>Bacteria</taxon>
        <taxon>Bacillati</taxon>
        <taxon>Actinomycetota</taxon>
        <taxon>Actinomycetes</taxon>
        <taxon>Streptosporangiales</taxon>
        <taxon>Nocardiopsidaceae</taxon>
        <taxon>Nocardiopsis</taxon>
    </lineage>
</organism>
<feature type="compositionally biased region" description="Low complexity" evidence="1">
    <location>
        <begin position="1"/>
        <end position="19"/>
    </location>
</feature>
<dbReference type="Proteomes" id="UP001595847">
    <property type="component" value="Unassembled WGS sequence"/>
</dbReference>
<keyword evidence="2" id="KW-0812">Transmembrane</keyword>
<evidence type="ECO:0000313" key="3">
    <source>
        <dbReference type="EMBL" id="MFC3999277.1"/>
    </source>
</evidence>